<dbReference type="AlphaFoldDB" id="A0A8J2L3P3"/>
<dbReference type="InterPro" id="IPR049589">
    <property type="entry name" value="NXP1_M-like"/>
</dbReference>
<gene>
    <name evidence="1" type="ORF">AFUS01_LOCUS25532</name>
</gene>
<evidence type="ECO:0000313" key="1">
    <source>
        <dbReference type="EMBL" id="CAG7786994.1"/>
    </source>
</evidence>
<accession>A0A8J2L3P3</accession>
<sequence length="285" mass="31487">MGDPVPRKKRRLIIDSLKAIPNSEFKNQLQNTSDIVGKIDLAPATKKAMHYLTYGGVGKFFAYPGRRIQSSALAKMFFRHLTMVTEVKGPDSDALKPLDPELKTPEYYPQTVTVNNGMVHHMFGDAVAKRNANSFDYLIKGMHIRPNVPRAKDRVKKEQTIVSVSPSSLTASSTNVPVQFEIVDMKGEESHESLGLPSVVYAPIQGVAEETMLVGYDCNFGSTNKLAGDIQIHNVSVMHESSELKLEPGVQEESSLVYTIAADQSVVIKTEDDGLEDNVLYFITL</sequence>
<dbReference type="EMBL" id="CAJVCH010330309">
    <property type="protein sequence ID" value="CAG7786994.1"/>
    <property type="molecule type" value="Genomic_DNA"/>
</dbReference>
<keyword evidence="2" id="KW-1185">Reference proteome</keyword>
<evidence type="ECO:0000313" key="2">
    <source>
        <dbReference type="Proteomes" id="UP000708208"/>
    </source>
</evidence>
<comment type="caution">
    <text evidence="1">The sequence shown here is derived from an EMBL/GenBank/DDBJ whole genome shotgun (WGS) entry which is preliminary data.</text>
</comment>
<dbReference type="CDD" id="cd21792">
    <property type="entry name" value="Rad21_Rec8_M_NXP1-like"/>
    <property type="match status" value="1"/>
</dbReference>
<protein>
    <submittedName>
        <fullName evidence="1">Uncharacterized protein</fullName>
    </submittedName>
</protein>
<proteinExistence type="predicted"/>
<dbReference type="OrthoDB" id="8185561at2759"/>
<reference evidence="1" key="1">
    <citation type="submission" date="2021-06" db="EMBL/GenBank/DDBJ databases">
        <authorList>
            <person name="Hodson N. C."/>
            <person name="Mongue J. A."/>
            <person name="Jaron S. K."/>
        </authorList>
    </citation>
    <scope>NUCLEOTIDE SEQUENCE</scope>
</reference>
<name>A0A8J2L3P3_9HEXA</name>
<organism evidence="1 2">
    <name type="scientific">Allacma fusca</name>
    <dbReference type="NCBI Taxonomy" id="39272"/>
    <lineage>
        <taxon>Eukaryota</taxon>
        <taxon>Metazoa</taxon>
        <taxon>Ecdysozoa</taxon>
        <taxon>Arthropoda</taxon>
        <taxon>Hexapoda</taxon>
        <taxon>Collembola</taxon>
        <taxon>Symphypleona</taxon>
        <taxon>Sminthuridae</taxon>
        <taxon>Allacma</taxon>
    </lineage>
</organism>
<dbReference type="Proteomes" id="UP000708208">
    <property type="component" value="Unassembled WGS sequence"/>
</dbReference>